<proteinExistence type="predicted"/>
<reference evidence="4 5" key="1">
    <citation type="submission" date="2018-09" db="EMBL/GenBank/DDBJ databases">
        <authorList>
            <person name="Tagini F."/>
        </authorList>
    </citation>
    <scope>NUCLEOTIDE SEQUENCE [LARGE SCALE GENOMIC DNA]</scope>
    <source>
        <strain evidence="3 4">MK4</strain>
        <strain evidence="2 5">MK42</strain>
    </source>
</reference>
<comment type="caution">
    <text evidence="2">The sequence shown here is derived from an EMBL/GenBank/DDBJ whole genome shotgun (WGS) entry which is preliminary data.</text>
</comment>
<evidence type="ECO:0000313" key="3">
    <source>
        <dbReference type="EMBL" id="VAZ95893.1"/>
    </source>
</evidence>
<feature type="transmembrane region" description="Helical" evidence="1">
    <location>
        <begin position="12"/>
        <end position="32"/>
    </location>
</feature>
<protein>
    <submittedName>
        <fullName evidence="2">Uncharacterized protein</fullName>
    </submittedName>
</protein>
<keyword evidence="1" id="KW-1133">Transmembrane helix</keyword>
<dbReference type="Proteomes" id="UP000271464">
    <property type="component" value="Unassembled WGS sequence"/>
</dbReference>
<dbReference type="AlphaFoldDB" id="A0AB38UV35"/>
<dbReference type="EMBL" id="UPHL01000094">
    <property type="protein sequence ID" value="VAZ84533.1"/>
    <property type="molecule type" value="Genomic_DNA"/>
</dbReference>
<gene>
    <name evidence="2" type="ORF">LAUMK42_03356</name>
    <name evidence="3" type="ORF">LAUMK4_03307</name>
</gene>
<organism evidence="2 5">
    <name type="scientific">Mycobacterium persicum</name>
    <dbReference type="NCBI Taxonomy" id="1487726"/>
    <lineage>
        <taxon>Bacteria</taxon>
        <taxon>Bacillati</taxon>
        <taxon>Actinomycetota</taxon>
        <taxon>Actinomycetes</taxon>
        <taxon>Mycobacteriales</taxon>
        <taxon>Mycobacteriaceae</taxon>
        <taxon>Mycobacterium</taxon>
    </lineage>
</organism>
<evidence type="ECO:0000313" key="2">
    <source>
        <dbReference type="EMBL" id="VAZ84533.1"/>
    </source>
</evidence>
<accession>A0AB38UV35</accession>
<keyword evidence="1" id="KW-0812">Transmembrane</keyword>
<evidence type="ECO:0000256" key="1">
    <source>
        <dbReference type="SAM" id="Phobius"/>
    </source>
</evidence>
<keyword evidence="1" id="KW-0472">Membrane</keyword>
<name>A0AB38UV35_9MYCO</name>
<dbReference type="EMBL" id="UPHM01000090">
    <property type="protein sequence ID" value="VAZ95893.1"/>
    <property type="molecule type" value="Genomic_DNA"/>
</dbReference>
<dbReference type="Proteomes" id="UP000279331">
    <property type="component" value="Unassembled WGS sequence"/>
</dbReference>
<keyword evidence="4" id="KW-1185">Reference proteome</keyword>
<evidence type="ECO:0000313" key="4">
    <source>
        <dbReference type="Proteomes" id="UP000271464"/>
    </source>
</evidence>
<evidence type="ECO:0000313" key="5">
    <source>
        <dbReference type="Proteomes" id="UP000279331"/>
    </source>
</evidence>
<sequence>MVGHTVAAIRNFHHHRGVFALMVMGLAGMFAIDSHPKASEEYSGNDY</sequence>